<name>A0A8K0L8A8_9PEZI</name>
<dbReference type="SUPFAM" id="SSF56112">
    <property type="entry name" value="Protein kinase-like (PK-like)"/>
    <property type="match status" value="1"/>
</dbReference>
<comment type="caution">
    <text evidence="10">The sequence shown here is derived from an EMBL/GenBank/DDBJ whole genome shotgun (WGS) entry which is preliminary data.</text>
</comment>
<keyword evidence="2" id="KW-0723">Serine/threonine-protein kinase</keyword>
<evidence type="ECO:0000256" key="4">
    <source>
        <dbReference type="ARBA" id="ARBA00022741"/>
    </source>
</evidence>
<reference evidence="10" key="1">
    <citation type="submission" date="2021-07" db="EMBL/GenBank/DDBJ databases">
        <title>Elsinoe batatas strain:CRI-CJ2 Genome sequencing and assembly.</title>
        <authorList>
            <person name="Huang L."/>
        </authorList>
    </citation>
    <scope>NUCLEOTIDE SEQUENCE</scope>
    <source>
        <strain evidence="10">CRI-CJ2</strain>
    </source>
</reference>
<comment type="catalytic activity">
    <reaction evidence="8">
        <text>L-seryl-[protein] + ATP = O-phospho-L-seryl-[protein] + ADP + H(+)</text>
        <dbReference type="Rhea" id="RHEA:17989"/>
        <dbReference type="Rhea" id="RHEA-COMP:9863"/>
        <dbReference type="Rhea" id="RHEA-COMP:11604"/>
        <dbReference type="ChEBI" id="CHEBI:15378"/>
        <dbReference type="ChEBI" id="CHEBI:29999"/>
        <dbReference type="ChEBI" id="CHEBI:30616"/>
        <dbReference type="ChEBI" id="CHEBI:83421"/>
        <dbReference type="ChEBI" id="CHEBI:456216"/>
        <dbReference type="EC" id="2.7.11.1"/>
    </reaction>
</comment>
<dbReference type="OrthoDB" id="5979581at2759"/>
<evidence type="ECO:0000256" key="5">
    <source>
        <dbReference type="ARBA" id="ARBA00022777"/>
    </source>
</evidence>
<dbReference type="AlphaFoldDB" id="A0A8K0L8A8"/>
<keyword evidence="3" id="KW-0808">Transferase</keyword>
<evidence type="ECO:0000256" key="2">
    <source>
        <dbReference type="ARBA" id="ARBA00022527"/>
    </source>
</evidence>
<dbReference type="GO" id="GO:0050684">
    <property type="term" value="P:regulation of mRNA processing"/>
    <property type="evidence" value="ECO:0007669"/>
    <property type="project" value="TreeGrafter"/>
</dbReference>
<keyword evidence="6" id="KW-0067">ATP-binding</keyword>
<dbReference type="EC" id="2.7.11.1" evidence="1"/>
<keyword evidence="5" id="KW-0418">Kinase</keyword>
<proteinExistence type="predicted"/>
<dbReference type="PROSITE" id="PS50011">
    <property type="entry name" value="PROTEIN_KINASE_DOM"/>
    <property type="match status" value="1"/>
</dbReference>
<accession>A0A8K0L8A8</accession>
<comment type="catalytic activity">
    <reaction evidence="7">
        <text>L-threonyl-[protein] + ATP = O-phospho-L-threonyl-[protein] + ADP + H(+)</text>
        <dbReference type="Rhea" id="RHEA:46608"/>
        <dbReference type="Rhea" id="RHEA-COMP:11060"/>
        <dbReference type="Rhea" id="RHEA-COMP:11605"/>
        <dbReference type="ChEBI" id="CHEBI:15378"/>
        <dbReference type="ChEBI" id="CHEBI:30013"/>
        <dbReference type="ChEBI" id="CHEBI:30616"/>
        <dbReference type="ChEBI" id="CHEBI:61977"/>
        <dbReference type="ChEBI" id="CHEBI:456216"/>
        <dbReference type="EC" id="2.7.11.1"/>
    </reaction>
</comment>
<feature type="domain" description="Protein kinase" evidence="9">
    <location>
        <begin position="71"/>
        <end position="417"/>
    </location>
</feature>
<dbReference type="InterPro" id="IPR011009">
    <property type="entry name" value="Kinase-like_dom_sf"/>
</dbReference>
<dbReference type="GO" id="GO:0000245">
    <property type="term" value="P:spliceosomal complex assembly"/>
    <property type="evidence" value="ECO:0007669"/>
    <property type="project" value="TreeGrafter"/>
</dbReference>
<dbReference type="GO" id="GO:0005524">
    <property type="term" value="F:ATP binding"/>
    <property type="evidence" value="ECO:0007669"/>
    <property type="project" value="UniProtKB-KW"/>
</dbReference>
<evidence type="ECO:0000256" key="3">
    <source>
        <dbReference type="ARBA" id="ARBA00022679"/>
    </source>
</evidence>
<dbReference type="EMBL" id="JAESVG020000003">
    <property type="protein sequence ID" value="KAG8629320.1"/>
    <property type="molecule type" value="Genomic_DNA"/>
</dbReference>
<dbReference type="SMART" id="SM00220">
    <property type="entry name" value="S_TKc"/>
    <property type="match status" value="1"/>
</dbReference>
<evidence type="ECO:0000313" key="11">
    <source>
        <dbReference type="Proteomes" id="UP000809789"/>
    </source>
</evidence>
<keyword evidence="11" id="KW-1185">Reference proteome</keyword>
<gene>
    <name evidence="10" type="ORF">KVT40_003185</name>
</gene>
<keyword evidence="4" id="KW-0547">Nucleotide-binding</keyword>
<dbReference type="GO" id="GO:0004674">
    <property type="term" value="F:protein serine/threonine kinase activity"/>
    <property type="evidence" value="ECO:0007669"/>
    <property type="project" value="UniProtKB-KW"/>
</dbReference>
<evidence type="ECO:0000259" key="9">
    <source>
        <dbReference type="PROSITE" id="PS50011"/>
    </source>
</evidence>
<evidence type="ECO:0000256" key="1">
    <source>
        <dbReference type="ARBA" id="ARBA00012513"/>
    </source>
</evidence>
<dbReference type="Gene3D" id="1.10.510.10">
    <property type="entry name" value="Transferase(Phosphotransferase) domain 1"/>
    <property type="match status" value="1"/>
</dbReference>
<evidence type="ECO:0000256" key="6">
    <source>
        <dbReference type="ARBA" id="ARBA00022840"/>
    </source>
</evidence>
<evidence type="ECO:0000256" key="8">
    <source>
        <dbReference type="ARBA" id="ARBA00048679"/>
    </source>
</evidence>
<protein>
    <recommendedName>
        <fullName evidence="1">non-specific serine/threonine protein kinase</fullName>
        <ecNumber evidence="1">2.7.11.1</ecNumber>
    </recommendedName>
</protein>
<evidence type="ECO:0000256" key="7">
    <source>
        <dbReference type="ARBA" id="ARBA00047899"/>
    </source>
</evidence>
<evidence type="ECO:0000313" key="10">
    <source>
        <dbReference type="EMBL" id="KAG8629320.1"/>
    </source>
</evidence>
<dbReference type="Pfam" id="PF00069">
    <property type="entry name" value="Pkinase"/>
    <property type="match status" value="2"/>
</dbReference>
<dbReference type="PANTHER" id="PTHR47634">
    <property type="entry name" value="PROTEIN KINASE DOMAIN-CONTAINING PROTEIN-RELATED"/>
    <property type="match status" value="1"/>
</dbReference>
<organism evidence="10 11">
    <name type="scientific">Elsinoe batatas</name>
    <dbReference type="NCBI Taxonomy" id="2601811"/>
    <lineage>
        <taxon>Eukaryota</taxon>
        <taxon>Fungi</taxon>
        <taxon>Dikarya</taxon>
        <taxon>Ascomycota</taxon>
        <taxon>Pezizomycotina</taxon>
        <taxon>Dothideomycetes</taxon>
        <taxon>Dothideomycetidae</taxon>
        <taxon>Myriangiales</taxon>
        <taxon>Elsinoaceae</taxon>
        <taxon>Elsinoe</taxon>
    </lineage>
</organism>
<dbReference type="Gene3D" id="3.30.200.20">
    <property type="entry name" value="Phosphorylase Kinase, domain 1"/>
    <property type="match status" value="1"/>
</dbReference>
<dbReference type="InterPro" id="IPR051334">
    <property type="entry name" value="SRPK"/>
</dbReference>
<sequence>MLDRLRRCVQAPFAFTVASGGVRVSFDRQLHAMRTAPRTYTADIPAEPLERYNPGGYHPVHIGDRFKDGRYSITHKLGWGSYSTVWLASDSKASRPVTLKILTADHERHPREVGILKRIRASLPGRGISDRTNHLCQLYDDFTITGPNGYHTCLVTEVGSISAQLLAERYSSERLPGWLAWEISRQITQAVIDLHRQSIVHADLYPGNILIASAEGQENLLESLPQPKRYDIHATKGHALTAHLPKYVVESVEIPLDTSRKSIVAKLVDFGQSFESSSPPSKINTPLVFRAPELLFDSRWDHRIDDWSLACTIFELVTGQPMFNNILPDKEGLTREWIAMFGPLPPAWAARASVTDSEGMDDFTPGEWLRECYFENERRTDFAEEHIEWLGEMLEGMMRYEPGERIEAQDLPQCKWFERNWLLGC</sequence>
<dbReference type="InterPro" id="IPR000719">
    <property type="entry name" value="Prot_kinase_dom"/>
</dbReference>
<dbReference type="Proteomes" id="UP000809789">
    <property type="component" value="Unassembled WGS sequence"/>
</dbReference>
<dbReference type="PANTHER" id="PTHR47634:SF9">
    <property type="entry name" value="PROTEIN KINASE DOMAIN-CONTAINING PROTEIN-RELATED"/>
    <property type="match status" value="1"/>
</dbReference>